<evidence type="ECO:0000313" key="2">
    <source>
        <dbReference type="Proteomes" id="UP000318017"/>
    </source>
</evidence>
<dbReference type="Proteomes" id="UP000318017">
    <property type="component" value="Chromosome"/>
</dbReference>
<name>A0A518G1R1_9BACT</name>
<organism evidence="1 2">
    <name type="scientific">Aureliella helgolandensis</name>
    <dbReference type="NCBI Taxonomy" id="2527968"/>
    <lineage>
        <taxon>Bacteria</taxon>
        <taxon>Pseudomonadati</taxon>
        <taxon>Planctomycetota</taxon>
        <taxon>Planctomycetia</taxon>
        <taxon>Pirellulales</taxon>
        <taxon>Pirellulaceae</taxon>
        <taxon>Aureliella</taxon>
    </lineage>
</organism>
<dbReference type="KEGG" id="ahel:Q31a_08190"/>
<dbReference type="RefSeq" id="WP_145074197.1">
    <property type="nucleotide sequence ID" value="NZ_CP036298.1"/>
</dbReference>
<protein>
    <submittedName>
        <fullName evidence="1">Uncharacterized protein</fullName>
    </submittedName>
</protein>
<keyword evidence="2" id="KW-1185">Reference proteome</keyword>
<proteinExistence type="predicted"/>
<evidence type="ECO:0000313" key="1">
    <source>
        <dbReference type="EMBL" id="QDV22533.1"/>
    </source>
</evidence>
<gene>
    <name evidence="1" type="ORF">Q31a_08190</name>
</gene>
<accession>A0A518G1R1</accession>
<reference evidence="1 2" key="1">
    <citation type="submission" date="2019-02" db="EMBL/GenBank/DDBJ databases">
        <title>Deep-cultivation of Planctomycetes and their phenomic and genomic characterization uncovers novel biology.</title>
        <authorList>
            <person name="Wiegand S."/>
            <person name="Jogler M."/>
            <person name="Boedeker C."/>
            <person name="Pinto D."/>
            <person name="Vollmers J."/>
            <person name="Rivas-Marin E."/>
            <person name="Kohn T."/>
            <person name="Peeters S.H."/>
            <person name="Heuer A."/>
            <person name="Rast P."/>
            <person name="Oberbeckmann S."/>
            <person name="Bunk B."/>
            <person name="Jeske O."/>
            <person name="Meyerdierks A."/>
            <person name="Storesund J.E."/>
            <person name="Kallscheuer N."/>
            <person name="Luecker S."/>
            <person name="Lage O.M."/>
            <person name="Pohl T."/>
            <person name="Merkel B.J."/>
            <person name="Hornburger P."/>
            <person name="Mueller R.-W."/>
            <person name="Bruemmer F."/>
            <person name="Labrenz M."/>
            <person name="Spormann A.M."/>
            <person name="Op den Camp H."/>
            <person name="Overmann J."/>
            <person name="Amann R."/>
            <person name="Jetten M.S.M."/>
            <person name="Mascher T."/>
            <person name="Medema M.H."/>
            <person name="Devos D.P."/>
            <person name="Kaster A.-K."/>
            <person name="Ovreas L."/>
            <person name="Rohde M."/>
            <person name="Galperin M.Y."/>
            <person name="Jogler C."/>
        </authorList>
    </citation>
    <scope>NUCLEOTIDE SEQUENCE [LARGE SCALE GENOMIC DNA]</scope>
    <source>
        <strain evidence="1 2">Q31a</strain>
    </source>
</reference>
<dbReference type="AlphaFoldDB" id="A0A518G1R1"/>
<dbReference type="EMBL" id="CP036298">
    <property type="protein sequence ID" value="QDV22533.1"/>
    <property type="molecule type" value="Genomic_DNA"/>
</dbReference>
<dbReference type="PROSITE" id="PS51257">
    <property type="entry name" value="PROKAR_LIPOPROTEIN"/>
    <property type="match status" value="1"/>
</dbReference>
<sequence length="150" mass="16430">MRRPTIIAAATFFVVVFAIMSTACVIEPVKADDQKLDKVAPDELYVMLFRGAPLEESAVPARDHVLTLRVHGEKSFSAWLGDGYPKLDGVITVKDTKLHAKLSADFNATAGTFVEPIQKDTPIKPSQSGFESGIQPFYFIVTSDPLSNMK</sequence>